<dbReference type="GO" id="GO:0007268">
    <property type="term" value="P:chemical synaptic transmission"/>
    <property type="evidence" value="ECO:0007669"/>
    <property type="project" value="TreeGrafter"/>
</dbReference>
<dbReference type="OrthoDB" id="272977at2759"/>
<reference evidence="10 11" key="1">
    <citation type="journal article" date="2019" name="Sci. Rep.">
        <title>Orb-weaving spider Araneus ventricosus genome elucidates the spidroin gene catalogue.</title>
        <authorList>
            <person name="Kono N."/>
            <person name="Nakamura H."/>
            <person name="Ohtoshi R."/>
            <person name="Moran D.A.P."/>
            <person name="Shinohara A."/>
            <person name="Yoshida Y."/>
            <person name="Fujiwara M."/>
            <person name="Mori M."/>
            <person name="Tomita M."/>
            <person name="Arakawa K."/>
        </authorList>
    </citation>
    <scope>NUCLEOTIDE SEQUENCE [LARGE SCALE GENOMIC DNA]</scope>
</reference>
<keyword evidence="11" id="KW-1185">Reference proteome</keyword>
<keyword evidence="3 5" id="KW-0268">Exocytosis</keyword>
<evidence type="ECO:0000256" key="1">
    <source>
        <dbReference type="ARBA" id="ARBA00010470"/>
    </source>
</evidence>
<dbReference type="GO" id="GO:0032584">
    <property type="term" value="C:growth cone membrane"/>
    <property type="evidence" value="ECO:0007669"/>
    <property type="project" value="TreeGrafter"/>
</dbReference>
<evidence type="ECO:0000256" key="4">
    <source>
        <dbReference type="ARBA" id="ARBA00022927"/>
    </source>
</evidence>
<sequence>MNKSQYTPVRPPRGSKVNKDTSGRLMNIIAELSVSKNNEDRKRKMLELKKDFDACDSRLVELISGHREQLSIIMESFSKISAKINSSRQGCRLVTEKLTACKKLLECKRDEIRRLRAESVEHREVINMLREINDLNQVHGNVEAYLKEEQFLKATELLVSSLNLMNGKLAGAEGLKDLKSELITLRKKLHEKLVQEIHKHLYMTPENIFLQKTSEFDIKAKSYEETFTHNRHVIKLPVEGTSCDFSKDINYQLIAVILKCIALLDSLSETVEILKENCSKELMKIVRNSTEVMYGMIPQNSTYACEMQPLFSGVLSKNQPPQFLLDLLNSILNQFRQVAVNHYALLDNLERISMTKVATDVPQQYEIADIYSKLQATVELFVSDYLDLHSAVSQRTTAVFAKVPAAFSDISSFFLRKTVTRTKKQSLFKFDSSSHAINKKTYLQEQKDSMKEKGELDSVEVGDRQILVCQPSAKNITLIYKTLRKFIADIEVALQLESGNCPLHSFLIDCVKVFLDQVSIEVNKLLERITTSLETWQPVTDPEELKLSEAKASILKSTLALNSCLMEMEEYINSLPDYSSYFLQLICHVLQSYKDLSYGAYKSLIYPDSEDQRIFSLTWTRDEDISRLLRSLPNWTTLKINDDSTVEGEHNFEESPEEIRFRNKEESELLIRNLSSAKDSISINEIISDHSKLRNLALMHESMEWFSSRILAFAQRLPDVQGSVRSLLPDKANDEGDIEISVGMSTKVSLKKLAEEFEDLADTCLLVIHLEIRAHCFYYLLQLSKQGSYVSRKDDEEPEPEILKLNADLTKIDESLSPILQLKKMRYVFEGLGELLATILINSINNMKKINENKVKKMGRNIFAIQQNLAGITMTREVALDRARQFFELLNHNYEEILNQIVEEGPQFQEHEYSALIQLIHNSREGIYEQEPVSVYLEKLRQILDEVAVSV</sequence>
<evidence type="ECO:0000256" key="3">
    <source>
        <dbReference type="ARBA" id="ARBA00022483"/>
    </source>
</evidence>
<accession>A0A4Y2QGY6</accession>
<evidence type="ECO:0000259" key="9">
    <source>
        <dbReference type="Pfam" id="PF20652"/>
    </source>
</evidence>
<name>A0A4Y2QGY6_ARAVE</name>
<dbReference type="GO" id="GO:0090522">
    <property type="term" value="P:vesicle tethering involved in exocytosis"/>
    <property type="evidence" value="ECO:0007669"/>
    <property type="project" value="UniProtKB-UniRule"/>
</dbReference>
<feature type="domain" description="Exocyst complex component Sec8 middle helical bundle" evidence="9">
    <location>
        <begin position="251"/>
        <end position="451"/>
    </location>
</feature>
<evidence type="ECO:0000259" key="8">
    <source>
        <dbReference type="Pfam" id="PF04048"/>
    </source>
</evidence>
<evidence type="ECO:0000313" key="11">
    <source>
        <dbReference type="Proteomes" id="UP000499080"/>
    </source>
</evidence>
<feature type="region of interest" description="Disordered" evidence="7">
    <location>
        <begin position="1"/>
        <end position="20"/>
    </location>
</feature>
<dbReference type="InterPro" id="IPR039682">
    <property type="entry name" value="Sec8/EXOC4"/>
</dbReference>
<dbReference type="EMBL" id="BGPR01013851">
    <property type="protein sequence ID" value="GBN62550.1"/>
    <property type="molecule type" value="Genomic_DNA"/>
</dbReference>
<dbReference type="InterPro" id="IPR048630">
    <property type="entry name" value="Sec8_M"/>
</dbReference>
<evidence type="ECO:0000313" key="10">
    <source>
        <dbReference type="EMBL" id="GBN62550.1"/>
    </source>
</evidence>
<dbReference type="GO" id="GO:0006612">
    <property type="term" value="P:protein targeting to membrane"/>
    <property type="evidence" value="ECO:0007669"/>
    <property type="project" value="UniProtKB-UniRule"/>
</dbReference>
<dbReference type="PANTHER" id="PTHR14146:SF0">
    <property type="entry name" value="EXOCYST COMPLEX COMPONENT 4"/>
    <property type="match status" value="1"/>
</dbReference>
<comment type="similarity">
    <text evidence="1 5">Belongs to the SEC8 family.</text>
</comment>
<comment type="caution">
    <text evidence="10">The sequence shown here is derived from an EMBL/GenBank/DDBJ whole genome shotgun (WGS) entry which is preliminary data.</text>
</comment>
<evidence type="ECO:0000256" key="7">
    <source>
        <dbReference type="SAM" id="MobiDB-lite"/>
    </source>
</evidence>
<keyword evidence="2 5" id="KW-0813">Transport</keyword>
<dbReference type="GO" id="GO:0015031">
    <property type="term" value="P:protein transport"/>
    <property type="evidence" value="ECO:0007669"/>
    <property type="project" value="UniProtKB-KW"/>
</dbReference>
<keyword evidence="6" id="KW-0175">Coiled coil</keyword>
<dbReference type="GO" id="GO:0045202">
    <property type="term" value="C:synapse"/>
    <property type="evidence" value="ECO:0007669"/>
    <property type="project" value="TreeGrafter"/>
</dbReference>
<protein>
    <recommendedName>
        <fullName evidence="5">Exocyst complex component Sec8</fullName>
    </recommendedName>
</protein>
<gene>
    <name evidence="10" type="primary">Sec8</name>
    <name evidence="10" type="ORF">AVEN_19243_1</name>
</gene>
<proteinExistence type="inferred from homology"/>
<dbReference type="InterPro" id="IPR007191">
    <property type="entry name" value="Sec8_exocyst_N"/>
</dbReference>
<feature type="coiled-coil region" evidence="6">
    <location>
        <begin position="98"/>
        <end position="125"/>
    </location>
</feature>
<evidence type="ECO:0000256" key="2">
    <source>
        <dbReference type="ARBA" id="ARBA00022448"/>
    </source>
</evidence>
<dbReference type="Pfam" id="PF20652">
    <property type="entry name" value="Sec8_C"/>
    <property type="match status" value="1"/>
</dbReference>
<dbReference type="GO" id="GO:0006893">
    <property type="term" value="P:Golgi to plasma membrane transport"/>
    <property type="evidence" value="ECO:0007669"/>
    <property type="project" value="TreeGrafter"/>
</dbReference>
<keyword evidence="4 5" id="KW-0653">Protein transport</keyword>
<dbReference type="AlphaFoldDB" id="A0A4Y2QGY6"/>
<dbReference type="Proteomes" id="UP000499080">
    <property type="component" value="Unassembled WGS sequence"/>
</dbReference>
<evidence type="ECO:0000256" key="5">
    <source>
        <dbReference type="RuleBase" id="RU367079"/>
    </source>
</evidence>
<dbReference type="PANTHER" id="PTHR14146">
    <property type="entry name" value="EXOCYST COMPLEX COMPONENT 4"/>
    <property type="match status" value="1"/>
</dbReference>
<feature type="domain" description="Exocyst complex component Sec8 N-terminal" evidence="8">
    <location>
        <begin position="47"/>
        <end position="144"/>
    </location>
</feature>
<organism evidence="10 11">
    <name type="scientific">Araneus ventricosus</name>
    <name type="common">Orbweaver spider</name>
    <name type="synonym">Epeira ventricosa</name>
    <dbReference type="NCBI Taxonomy" id="182803"/>
    <lineage>
        <taxon>Eukaryota</taxon>
        <taxon>Metazoa</taxon>
        <taxon>Ecdysozoa</taxon>
        <taxon>Arthropoda</taxon>
        <taxon>Chelicerata</taxon>
        <taxon>Arachnida</taxon>
        <taxon>Araneae</taxon>
        <taxon>Araneomorphae</taxon>
        <taxon>Entelegynae</taxon>
        <taxon>Araneoidea</taxon>
        <taxon>Araneidae</taxon>
        <taxon>Araneus</taxon>
    </lineage>
</organism>
<dbReference type="GO" id="GO:0006904">
    <property type="term" value="P:vesicle docking involved in exocytosis"/>
    <property type="evidence" value="ECO:0007669"/>
    <property type="project" value="InterPro"/>
</dbReference>
<comment type="function">
    <text evidence="5">Component of the exocyst complex involved in the docking of exocytic vesicles with fusion sites on the plasma membrane.</text>
</comment>
<dbReference type="Pfam" id="PF04048">
    <property type="entry name" value="Sec8_N"/>
    <property type="match status" value="1"/>
</dbReference>
<dbReference type="GO" id="GO:0000145">
    <property type="term" value="C:exocyst"/>
    <property type="evidence" value="ECO:0007669"/>
    <property type="project" value="UniProtKB-UniRule"/>
</dbReference>
<evidence type="ECO:0000256" key="6">
    <source>
        <dbReference type="SAM" id="Coils"/>
    </source>
</evidence>